<evidence type="ECO:0000313" key="1">
    <source>
        <dbReference type="EMBL" id="HJC22690.1"/>
    </source>
</evidence>
<reference evidence="1" key="1">
    <citation type="journal article" date="2021" name="PeerJ">
        <title>Extensive microbial diversity within the chicken gut microbiome revealed by metagenomics and culture.</title>
        <authorList>
            <person name="Gilroy R."/>
            <person name="Ravi A."/>
            <person name="Getino M."/>
            <person name="Pursley I."/>
            <person name="Horton D.L."/>
            <person name="Alikhan N.F."/>
            <person name="Baker D."/>
            <person name="Gharbi K."/>
            <person name="Hall N."/>
            <person name="Watson M."/>
            <person name="Adriaenssens E.M."/>
            <person name="Foster-Nyarko E."/>
            <person name="Jarju S."/>
            <person name="Secka A."/>
            <person name="Antonio M."/>
            <person name="Oren A."/>
            <person name="Chaudhuri R.R."/>
            <person name="La Ragione R."/>
            <person name="Hildebrand F."/>
            <person name="Pallen M.J."/>
        </authorList>
    </citation>
    <scope>NUCLEOTIDE SEQUENCE</scope>
    <source>
        <strain evidence="1">USAMLcec2-132</strain>
    </source>
</reference>
<sequence>MSMKSSDTTNKKPREKSALYPAVSISECYDFIKQIDSLGGKAVSYASILNLMGLTSPTTRSFLNRIGASKQFGFITTGGSTAQLTDLARRILYPNTGEFESKKLLIEAFGNPPLYAKLIERFKDKAVPPQSQLGNILMNEYRIIKQVKDNAAKCFIESADYLGLLNNGVLCMDDVTNQSQNCSSFQEVQTAQSDYAEPSQAIESQTHQQEDGYLFEIPTMGKKTARFYIPDGVTEKDIDYIKLYIEKMLPVFLENLKTEL</sequence>
<dbReference type="EMBL" id="DWWS01000015">
    <property type="protein sequence ID" value="HJC22690.1"/>
    <property type="molecule type" value="Genomic_DNA"/>
</dbReference>
<proteinExistence type="predicted"/>
<protein>
    <submittedName>
        <fullName evidence="1">Uncharacterized protein</fullName>
    </submittedName>
</protein>
<dbReference type="Proteomes" id="UP000823891">
    <property type="component" value="Unassembled WGS sequence"/>
</dbReference>
<accession>A0A9D2NEU2</accession>
<reference evidence="1" key="2">
    <citation type="submission" date="2021-04" db="EMBL/GenBank/DDBJ databases">
        <authorList>
            <person name="Gilroy R."/>
        </authorList>
    </citation>
    <scope>NUCLEOTIDE SEQUENCE</scope>
    <source>
        <strain evidence="1">USAMLcec2-132</strain>
    </source>
</reference>
<name>A0A9D2NEU2_9FIRM</name>
<gene>
    <name evidence="1" type="ORF">H9761_03180</name>
</gene>
<organism evidence="1 2">
    <name type="scientific">Candidatus Eisenbergiella merdavium</name>
    <dbReference type="NCBI Taxonomy" id="2838551"/>
    <lineage>
        <taxon>Bacteria</taxon>
        <taxon>Bacillati</taxon>
        <taxon>Bacillota</taxon>
        <taxon>Clostridia</taxon>
        <taxon>Lachnospirales</taxon>
        <taxon>Lachnospiraceae</taxon>
        <taxon>Eisenbergiella</taxon>
    </lineage>
</organism>
<evidence type="ECO:0000313" key="2">
    <source>
        <dbReference type="Proteomes" id="UP000823891"/>
    </source>
</evidence>
<comment type="caution">
    <text evidence="1">The sequence shown here is derived from an EMBL/GenBank/DDBJ whole genome shotgun (WGS) entry which is preliminary data.</text>
</comment>
<dbReference type="AlphaFoldDB" id="A0A9D2NEU2"/>